<feature type="transmembrane region" description="Helical" evidence="8">
    <location>
        <begin position="680"/>
        <end position="701"/>
    </location>
</feature>
<dbReference type="FunCoup" id="E3LNY1">
    <property type="interactions" value="305"/>
</dbReference>
<keyword evidence="4" id="KW-0109">Calcium transport</keyword>
<dbReference type="GO" id="GO:0016020">
    <property type="term" value="C:membrane"/>
    <property type="evidence" value="ECO:0007669"/>
    <property type="project" value="UniProtKB-SubCell"/>
</dbReference>
<dbReference type="InterPro" id="IPR044880">
    <property type="entry name" value="NCX_ion-bd_dom_sf"/>
</dbReference>
<dbReference type="AlphaFoldDB" id="E3LNY1"/>
<keyword evidence="3" id="KW-0050">Antiport</keyword>
<dbReference type="GO" id="GO:0005432">
    <property type="term" value="F:calcium:sodium antiporter activity"/>
    <property type="evidence" value="ECO:0007669"/>
    <property type="project" value="EnsemblMetazoa"/>
</dbReference>
<dbReference type="InterPro" id="IPR000276">
    <property type="entry name" value="GPCR_Rhodpsn"/>
</dbReference>
<protein>
    <submittedName>
        <fullName evidence="10">CRE-NCX-9 protein</fullName>
    </submittedName>
</protein>
<dbReference type="OrthoDB" id="407410at2759"/>
<keyword evidence="5 8" id="KW-0812">Transmembrane</keyword>
<dbReference type="GO" id="GO:0099093">
    <property type="term" value="P:calcium export from the mitochondrion"/>
    <property type="evidence" value="ECO:0007669"/>
    <property type="project" value="EnsemblMetazoa"/>
</dbReference>
<evidence type="ECO:0000256" key="7">
    <source>
        <dbReference type="ARBA" id="ARBA00023136"/>
    </source>
</evidence>
<dbReference type="InterPro" id="IPR004837">
    <property type="entry name" value="NaCa_Exmemb"/>
</dbReference>
<dbReference type="GO" id="GO:1905815">
    <property type="term" value="P:regulation of dorsal/ventral axon guidance"/>
    <property type="evidence" value="ECO:0007669"/>
    <property type="project" value="EnsemblMetazoa"/>
</dbReference>
<dbReference type="GO" id="GO:0005739">
    <property type="term" value="C:mitochondrion"/>
    <property type="evidence" value="ECO:0007669"/>
    <property type="project" value="EnsemblMetazoa"/>
</dbReference>
<dbReference type="InterPro" id="IPR019424">
    <property type="entry name" value="7TM_GPCR_Srsx"/>
</dbReference>
<proteinExistence type="predicted"/>
<dbReference type="HOGENOM" id="CLU_004979_3_1_1"/>
<feature type="transmembrane region" description="Helical" evidence="8">
    <location>
        <begin position="825"/>
        <end position="844"/>
    </location>
</feature>
<evidence type="ECO:0000256" key="6">
    <source>
        <dbReference type="ARBA" id="ARBA00022989"/>
    </source>
</evidence>
<feature type="transmembrane region" description="Helical" evidence="8">
    <location>
        <begin position="906"/>
        <end position="928"/>
    </location>
</feature>
<evidence type="ECO:0000259" key="9">
    <source>
        <dbReference type="PROSITE" id="PS50262"/>
    </source>
</evidence>
<dbReference type="GO" id="GO:0004930">
    <property type="term" value="F:G protein-coupled receptor activity"/>
    <property type="evidence" value="ECO:0007669"/>
    <property type="project" value="InterPro"/>
</dbReference>
<evidence type="ECO:0000313" key="10">
    <source>
        <dbReference type="EMBL" id="EFP05384.1"/>
    </source>
</evidence>
<dbReference type="eggNOG" id="KOG2399">
    <property type="taxonomic scope" value="Eukaryota"/>
</dbReference>
<accession>E3LNY1</accession>
<dbReference type="SUPFAM" id="SSF81321">
    <property type="entry name" value="Family A G protein-coupled receptor-like"/>
    <property type="match status" value="1"/>
</dbReference>
<feature type="transmembrane region" description="Helical" evidence="8">
    <location>
        <begin position="6"/>
        <end position="24"/>
    </location>
</feature>
<dbReference type="InParanoid" id="E3LNY1"/>
<evidence type="ECO:0000256" key="1">
    <source>
        <dbReference type="ARBA" id="ARBA00004141"/>
    </source>
</evidence>
<dbReference type="Proteomes" id="UP000008281">
    <property type="component" value="Unassembled WGS sequence"/>
</dbReference>
<feature type="transmembrane region" description="Helical" evidence="8">
    <location>
        <begin position="782"/>
        <end position="813"/>
    </location>
</feature>
<dbReference type="InterPro" id="IPR017452">
    <property type="entry name" value="GPCR_Rhodpsn_7TM"/>
</dbReference>
<sequence length="991" mass="112515">MGKLKWIFSGFLILCLSVGVGAIYDYDRNYDYPDVNSNGVSNFSIYDGMPFDEEMCSADECMIDKSWTSDGEFTLFPLAENILFVSEKCAYIKCNKDSCEGGGYLTWSMYVKCQYNIGVRVILIILGIIYLIILFVIMSSIADDFFCPAISGIVTHLKMSESIAGVTFLAFGNGAPDVFSSISSVLTTPKPKADLALGDLFGTSIFVTTIVLAIIIFTKSFRVAIIPTLRDLIFYMITLAFIVFCFLKFDRIEVWMPATFLGIYGVYVVTVIIFGIYRSQRKKRNLKKKKNNSLDEDSLSRPASAASDAPIYGEIKKKTEPISVSALFQFAIGYSQFMKNLTRANKQRKIHDNNNEKGIVNQGFNGSLDSDIPPKPHISKILQQSKWKENSHKNTRILLLDTFETDLESLETLDEIEDSGDEGREEEFAYAHHTVFTSHDQISLAATEIEEIKLTTWRSWDWVWDLFNHLRSWPTRKEFGEMNIFVKILAIIKIVPVFFFKMTVPSNEMSWCKPLFILHCFASIQFALFSIQIITLKPFAGSPGLWLYGLGFSAILALVVMYFLPLSKEQKYYKEVYSYLGFLMSIAWIYATSNEIVSVVTMIGVVTGLSMELLGLTIMAWSNCIGDIVADIAVVKQGFPKMAMAAAIGGPLFNLLIGFGLPFTIAAAQGKEIELLINPVYRLLMLFLGISLVTTFVALFVQKFTVRWPHAVALIFIFVTFLIFILILSVILSLLIHIFIFTALLQCAQCAFHVVCLFGTVLDAFIIEIDSSLTRKKCFTHISFYIFCQAAQGLIMLFIMVDILVLVMFPIFYHNLSNGKYTASTLVPIFVYSSTVVLYGYFTTNDEIIHACNPLFAFSVSSSFIHKCLILFLCSFTMLIYILLIRMFHRKDKTQSDDSLRIMKRLQFSVIIFIFTWLFSQIVAFIFLRDGVMVKSERMIFAHNSLFIGLSYSNTFYVTMWKSGEYRKQFLKVWRPNRTIQTTRPNTLPSL</sequence>
<dbReference type="STRING" id="31234.E3LNY1"/>
<feature type="transmembrane region" description="Helical" evidence="8">
    <location>
        <begin position="940"/>
        <end position="960"/>
    </location>
</feature>
<feature type="transmembrane region" description="Helical" evidence="8">
    <location>
        <begin position="200"/>
        <end position="220"/>
    </location>
</feature>
<dbReference type="SMART" id="SM01381">
    <property type="entry name" value="7TM_GPCR_Srsx"/>
    <property type="match status" value="1"/>
</dbReference>
<dbReference type="Pfam" id="PF10320">
    <property type="entry name" value="7TM_GPCR_Srsx"/>
    <property type="match status" value="1"/>
</dbReference>
<keyword evidence="4" id="KW-0406">Ion transport</keyword>
<keyword evidence="6 8" id="KW-1133">Transmembrane helix</keyword>
<evidence type="ECO:0000256" key="2">
    <source>
        <dbReference type="ARBA" id="ARBA00022448"/>
    </source>
</evidence>
<keyword evidence="7 8" id="KW-0472">Membrane</keyword>
<dbReference type="Gene3D" id="1.20.1420.30">
    <property type="entry name" value="NCX, central ion-binding region"/>
    <property type="match status" value="2"/>
</dbReference>
<evidence type="ECO:0000313" key="11">
    <source>
        <dbReference type="Proteomes" id="UP000008281"/>
    </source>
</evidence>
<evidence type="ECO:0000256" key="4">
    <source>
        <dbReference type="ARBA" id="ARBA00022568"/>
    </source>
</evidence>
<feature type="transmembrane region" description="Helical" evidence="8">
    <location>
        <begin position="516"/>
        <end position="536"/>
    </location>
</feature>
<keyword evidence="11" id="KW-1185">Reference proteome</keyword>
<keyword evidence="2" id="KW-0813">Transport</keyword>
<evidence type="ECO:0000256" key="3">
    <source>
        <dbReference type="ARBA" id="ARBA00022449"/>
    </source>
</evidence>
<evidence type="ECO:0000256" key="8">
    <source>
        <dbReference type="SAM" id="Phobius"/>
    </source>
</evidence>
<feature type="domain" description="G-protein coupled receptors family 1 profile" evidence="9">
    <location>
        <begin position="720"/>
        <end position="926"/>
    </location>
</feature>
<dbReference type="PANTHER" id="PTHR12266">
    <property type="entry name" value="NA+/CA2+ K+ INDEPENDENT EXCHANGER"/>
    <property type="match status" value="1"/>
</dbReference>
<dbReference type="PROSITE" id="PS50262">
    <property type="entry name" value="G_PROTEIN_RECEP_F1_2"/>
    <property type="match status" value="1"/>
</dbReference>
<dbReference type="OMA" id="MRIMACD"/>
<evidence type="ECO:0000256" key="5">
    <source>
        <dbReference type="ARBA" id="ARBA00022692"/>
    </source>
</evidence>
<keyword evidence="4" id="KW-0106">Calcium</keyword>
<dbReference type="GO" id="GO:0006874">
    <property type="term" value="P:intracellular calcium ion homeostasis"/>
    <property type="evidence" value="ECO:0007669"/>
    <property type="project" value="TreeGrafter"/>
</dbReference>
<feature type="transmembrane region" description="Helical" evidence="8">
    <location>
        <begin position="117"/>
        <end position="138"/>
    </location>
</feature>
<reference evidence="10" key="1">
    <citation type="submission" date="2007-07" db="EMBL/GenBank/DDBJ databases">
        <title>PCAP assembly of the Caenorhabditis remanei genome.</title>
        <authorList>
            <consortium name="The Caenorhabditis remanei Sequencing Consortium"/>
            <person name="Wilson R.K."/>
        </authorList>
    </citation>
    <scope>NUCLEOTIDE SEQUENCE [LARGE SCALE GENOMIC DNA]</scope>
    <source>
        <strain evidence="10">PB4641</strain>
    </source>
</reference>
<feature type="transmembrane region" description="Helical" evidence="8">
    <location>
        <begin position="642"/>
        <end position="668"/>
    </location>
</feature>
<feature type="transmembrane region" description="Helical" evidence="8">
    <location>
        <begin position="713"/>
        <end position="736"/>
    </location>
</feature>
<organism evidence="11">
    <name type="scientific">Caenorhabditis remanei</name>
    <name type="common">Caenorhabditis vulgaris</name>
    <dbReference type="NCBI Taxonomy" id="31234"/>
    <lineage>
        <taxon>Eukaryota</taxon>
        <taxon>Metazoa</taxon>
        <taxon>Ecdysozoa</taxon>
        <taxon>Nematoda</taxon>
        <taxon>Chromadorea</taxon>
        <taxon>Rhabditida</taxon>
        <taxon>Rhabditina</taxon>
        <taxon>Rhabditomorpha</taxon>
        <taxon>Rhabditoidea</taxon>
        <taxon>Rhabditidae</taxon>
        <taxon>Peloderinae</taxon>
        <taxon>Caenorhabditis</taxon>
    </lineage>
</organism>
<dbReference type="PANTHER" id="PTHR12266:SF30">
    <property type="entry name" value="MITOCHONDRIAL SODIUM_CALCIUM EXCHANGER PROTEIN-RELATED"/>
    <property type="match status" value="1"/>
</dbReference>
<feature type="transmembrane region" description="Helical" evidence="8">
    <location>
        <begin position="232"/>
        <end position="249"/>
    </location>
</feature>
<feature type="transmembrane region" description="Helical" evidence="8">
    <location>
        <begin position="255"/>
        <end position="277"/>
    </location>
</feature>
<dbReference type="InterPro" id="IPR051359">
    <property type="entry name" value="CaCA_antiporter"/>
</dbReference>
<comment type="subcellular location">
    <subcellularLocation>
        <location evidence="1">Membrane</location>
        <topology evidence="1">Multi-pass membrane protein</topology>
    </subcellularLocation>
</comment>
<name>E3LNY1_CAERE</name>
<dbReference type="EMBL" id="DS268412">
    <property type="protein sequence ID" value="EFP05384.1"/>
    <property type="molecule type" value="Genomic_DNA"/>
</dbReference>
<gene>
    <name evidence="10" type="primary">Cre-ncx-9</name>
    <name evidence="10" type="ORF">CRE_27496</name>
</gene>
<feature type="transmembrane region" description="Helical" evidence="8">
    <location>
        <begin position="864"/>
        <end position="885"/>
    </location>
</feature>
<feature type="transmembrane region" description="Helical" evidence="8">
    <location>
        <begin position="484"/>
        <end position="504"/>
    </location>
</feature>
<feature type="transmembrane region" description="Helical" evidence="8">
    <location>
        <begin position="545"/>
        <end position="564"/>
    </location>
</feature>
<dbReference type="Pfam" id="PF01699">
    <property type="entry name" value="Na_Ca_ex"/>
    <property type="match status" value="2"/>
</dbReference>